<dbReference type="AlphaFoldDB" id="A0A5B6WEJ0"/>
<reference evidence="2" key="1">
    <citation type="journal article" date="2019" name="Plant Biotechnol. J.">
        <title>Genome sequencing of the Australian wild diploid species Gossypium australe highlights disease resistance and delayed gland morphogenesis.</title>
        <authorList>
            <person name="Cai Y."/>
            <person name="Cai X."/>
            <person name="Wang Q."/>
            <person name="Wang P."/>
            <person name="Zhang Y."/>
            <person name="Cai C."/>
            <person name="Xu Y."/>
            <person name="Wang K."/>
            <person name="Zhou Z."/>
            <person name="Wang C."/>
            <person name="Geng S."/>
            <person name="Li B."/>
            <person name="Dong Q."/>
            <person name="Hou Y."/>
            <person name="Wang H."/>
            <person name="Ai P."/>
            <person name="Liu Z."/>
            <person name="Yi F."/>
            <person name="Sun M."/>
            <person name="An G."/>
            <person name="Cheng J."/>
            <person name="Zhang Y."/>
            <person name="Shi Q."/>
            <person name="Xie Y."/>
            <person name="Shi X."/>
            <person name="Chang Y."/>
            <person name="Huang F."/>
            <person name="Chen Y."/>
            <person name="Hong S."/>
            <person name="Mi L."/>
            <person name="Sun Q."/>
            <person name="Zhang L."/>
            <person name="Zhou B."/>
            <person name="Peng R."/>
            <person name="Zhang X."/>
            <person name="Liu F."/>
        </authorList>
    </citation>
    <scope>NUCLEOTIDE SEQUENCE [LARGE SCALE GENOMIC DNA]</scope>
    <source>
        <strain evidence="2">cv. PA1801</strain>
    </source>
</reference>
<comment type="caution">
    <text evidence="1">The sequence shown here is derived from an EMBL/GenBank/DDBJ whole genome shotgun (WGS) entry which is preliminary data.</text>
</comment>
<evidence type="ECO:0000313" key="2">
    <source>
        <dbReference type="Proteomes" id="UP000325315"/>
    </source>
</evidence>
<organism evidence="1 2">
    <name type="scientific">Gossypium australe</name>
    <dbReference type="NCBI Taxonomy" id="47621"/>
    <lineage>
        <taxon>Eukaryota</taxon>
        <taxon>Viridiplantae</taxon>
        <taxon>Streptophyta</taxon>
        <taxon>Embryophyta</taxon>
        <taxon>Tracheophyta</taxon>
        <taxon>Spermatophyta</taxon>
        <taxon>Magnoliopsida</taxon>
        <taxon>eudicotyledons</taxon>
        <taxon>Gunneridae</taxon>
        <taxon>Pentapetalae</taxon>
        <taxon>rosids</taxon>
        <taxon>malvids</taxon>
        <taxon>Malvales</taxon>
        <taxon>Malvaceae</taxon>
        <taxon>Malvoideae</taxon>
        <taxon>Gossypium</taxon>
    </lineage>
</organism>
<dbReference type="Proteomes" id="UP000325315">
    <property type="component" value="Unassembled WGS sequence"/>
</dbReference>
<accession>A0A5B6WEJ0</accession>
<sequence>MSPYKLVYDPELAKKERLLQLQELEEFIFMVTKILSCIRRRVEFDMTERSKSENFYQGIKYCYSIQG</sequence>
<dbReference type="EMBL" id="SMMG02000003">
    <property type="protein sequence ID" value="KAA3480221.1"/>
    <property type="molecule type" value="Genomic_DNA"/>
</dbReference>
<gene>
    <name evidence="1" type="ORF">EPI10_020671</name>
</gene>
<proteinExistence type="predicted"/>
<name>A0A5B6WEJ0_9ROSI</name>
<keyword evidence="2" id="KW-1185">Reference proteome</keyword>
<protein>
    <submittedName>
        <fullName evidence="1">Uncharacterized protein</fullName>
    </submittedName>
</protein>
<evidence type="ECO:0000313" key="1">
    <source>
        <dbReference type="EMBL" id="KAA3480221.1"/>
    </source>
</evidence>